<proteinExistence type="predicted"/>
<evidence type="ECO:0000313" key="1">
    <source>
        <dbReference type="EMBL" id="AGF79757.1"/>
    </source>
</evidence>
<keyword evidence="2" id="KW-1185">Reference proteome</keyword>
<accession>M1PDU1</accession>
<organism evidence="1 2">
    <name type="scientific">Desulfocapsa sulfexigens (strain DSM 10523 / SB164P1)</name>
    <dbReference type="NCBI Taxonomy" id="1167006"/>
    <lineage>
        <taxon>Bacteria</taxon>
        <taxon>Pseudomonadati</taxon>
        <taxon>Thermodesulfobacteriota</taxon>
        <taxon>Desulfobulbia</taxon>
        <taxon>Desulfobulbales</taxon>
        <taxon>Desulfocapsaceae</taxon>
        <taxon>Desulfocapsa</taxon>
    </lineage>
</organism>
<dbReference type="HOGENOM" id="CLU_3152106_0_0_7"/>
<dbReference type="AlphaFoldDB" id="M1PDU1"/>
<gene>
    <name evidence="1" type="ordered locus">UWK_03230</name>
</gene>
<dbReference type="Proteomes" id="UP000011721">
    <property type="component" value="Chromosome"/>
</dbReference>
<dbReference type="KEGG" id="dsf:UWK_03230"/>
<dbReference type="EMBL" id="CP003985">
    <property type="protein sequence ID" value="AGF79757.1"/>
    <property type="molecule type" value="Genomic_DNA"/>
</dbReference>
<reference evidence="2" key="1">
    <citation type="journal article" date="2013" name="Stand. Genomic Sci.">
        <title>Complete genome sequence of Desulfocapsa sulfexigens, a marine deltaproteobacterium specialized in disproportionating inorganic sulfur compounds.</title>
        <authorList>
            <person name="Finster K.W."/>
            <person name="Kjeldsen K.U."/>
            <person name="Kube M."/>
            <person name="Reinhardt R."/>
            <person name="Mussmann M."/>
            <person name="Amann R."/>
            <person name="Schreiber L."/>
        </authorList>
    </citation>
    <scope>NUCLEOTIDE SEQUENCE [LARGE SCALE GENOMIC DNA]</scope>
    <source>
        <strain evidence="2">DSM 10523 / SB164P1</strain>
    </source>
</reference>
<name>M1PDU1_DESSD</name>
<evidence type="ECO:0000313" key="2">
    <source>
        <dbReference type="Proteomes" id="UP000011721"/>
    </source>
</evidence>
<protein>
    <submittedName>
        <fullName evidence="1">Uncharacterized protein</fullName>
    </submittedName>
</protein>
<sequence>MFHYLGVNRFVYLIDGAEFDFTQAPFMQEKQTEPDKLCPIIILNTIRL</sequence>